<protein>
    <submittedName>
        <fullName evidence="2">DUF1003 domain-containing protein</fullName>
    </submittedName>
</protein>
<feature type="transmembrane region" description="Helical" evidence="1">
    <location>
        <begin position="6"/>
        <end position="31"/>
    </location>
</feature>
<name>A0A183D4C6_9BILA</name>
<dbReference type="WBParaSite" id="GPUH_0000357301-mRNA-1">
    <property type="protein sequence ID" value="GPUH_0000357301-mRNA-1"/>
    <property type="gene ID" value="GPUH_0000357301"/>
</dbReference>
<keyword evidence="1" id="KW-1133">Transmembrane helix</keyword>
<organism evidence="2">
    <name type="scientific">Gongylonema pulchrum</name>
    <dbReference type="NCBI Taxonomy" id="637853"/>
    <lineage>
        <taxon>Eukaryota</taxon>
        <taxon>Metazoa</taxon>
        <taxon>Ecdysozoa</taxon>
        <taxon>Nematoda</taxon>
        <taxon>Chromadorea</taxon>
        <taxon>Rhabditida</taxon>
        <taxon>Spirurina</taxon>
        <taxon>Spiruromorpha</taxon>
        <taxon>Spiruroidea</taxon>
        <taxon>Gongylonematidae</taxon>
        <taxon>Gongylonema</taxon>
    </lineage>
</organism>
<accession>A0A183D4C6</accession>
<keyword evidence="1" id="KW-0472">Membrane</keyword>
<evidence type="ECO:0000313" key="2">
    <source>
        <dbReference type="WBParaSite" id="GPUH_0000357301-mRNA-1"/>
    </source>
</evidence>
<dbReference type="AlphaFoldDB" id="A0A183D4C6"/>
<proteinExistence type="predicted"/>
<keyword evidence="1" id="KW-0812">Transmembrane</keyword>
<evidence type="ECO:0000256" key="1">
    <source>
        <dbReference type="SAM" id="Phobius"/>
    </source>
</evidence>
<sequence length="249" mass="27138">LERVATFSIGAVVIMLQLSLTIFLAIINMIVNAVVSGRERVQTVTASAANAPAAARQMVSNLSDKVHDVSRASTEKVGQQAGRFLDHANKMAESALGVAPETSSVERTLAERLTDLGYRISQNLKNRAHGDVIDTVYADMHGIMERLSNSLSLVDMVRQQKSWAAGKFGTLQTSLADLKESLEKEADRLKSNPEEALMNYMRQNSALLSSQINTLRESSGQVKNPTSYLSLKVVRCSNTNRNGSCSHSQ</sequence>
<reference evidence="2" key="1">
    <citation type="submission" date="2016-06" db="UniProtKB">
        <authorList>
            <consortium name="WormBaseParasite"/>
        </authorList>
    </citation>
    <scope>IDENTIFICATION</scope>
</reference>